<reference evidence="1 2" key="1">
    <citation type="submission" date="2023-03" db="EMBL/GenBank/DDBJ databases">
        <title>High-quality genome of Scylla paramamosain provides insights in environmental adaptation.</title>
        <authorList>
            <person name="Zhang L."/>
        </authorList>
    </citation>
    <scope>NUCLEOTIDE SEQUENCE [LARGE SCALE GENOMIC DNA]</scope>
    <source>
        <strain evidence="1">LZ_2023a</strain>
        <tissue evidence="1">Muscle</tissue>
    </source>
</reference>
<evidence type="ECO:0000313" key="2">
    <source>
        <dbReference type="Proteomes" id="UP001487740"/>
    </source>
</evidence>
<keyword evidence="2" id="KW-1185">Reference proteome</keyword>
<name>A0AAW0TVW2_SCYPA</name>
<evidence type="ECO:0000313" key="1">
    <source>
        <dbReference type="EMBL" id="KAK8391298.1"/>
    </source>
</evidence>
<dbReference type="Proteomes" id="UP001487740">
    <property type="component" value="Unassembled WGS sequence"/>
</dbReference>
<gene>
    <name evidence="1" type="ORF">O3P69_017133</name>
</gene>
<accession>A0AAW0TVW2</accession>
<sequence>MHSGCERSDTPTIYQAPPPNSTWVCCQEWSYMKINIIKSHIQQTARSPALSATSLGRQRRADGLEMLRSGLASLVAAAVSQG</sequence>
<dbReference type="EMBL" id="JARAKH010000024">
    <property type="protein sequence ID" value="KAK8391298.1"/>
    <property type="molecule type" value="Genomic_DNA"/>
</dbReference>
<organism evidence="1 2">
    <name type="scientific">Scylla paramamosain</name>
    <name type="common">Mud crab</name>
    <dbReference type="NCBI Taxonomy" id="85552"/>
    <lineage>
        <taxon>Eukaryota</taxon>
        <taxon>Metazoa</taxon>
        <taxon>Ecdysozoa</taxon>
        <taxon>Arthropoda</taxon>
        <taxon>Crustacea</taxon>
        <taxon>Multicrustacea</taxon>
        <taxon>Malacostraca</taxon>
        <taxon>Eumalacostraca</taxon>
        <taxon>Eucarida</taxon>
        <taxon>Decapoda</taxon>
        <taxon>Pleocyemata</taxon>
        <taxon>Brachyura</taxon>
        <taxon>Eubrachyura</taxon>
        <taxon>Portunoidea</taxon>
        <taxon>Portunidae</taxon>
        <taxon>Portuninae</taxon>
        <taxon>Scylla</taxon>
    </lineage>
</organism>
<dbReference type="AlphaFoldDB" id="A0AAW0TVW2"/>
<proteinExistence type="predicted"/>
<comment type="caution">
    <text evidence="1">The sequence shown here is derived from an EMBL/GenBank/DDBJ whole genome shotgun (WGS) entry which is preliminary data.</text>
</comment>
<protein>
    <submittedName>
        <fullName evidence="1">Uncharacterized protein</fullName>
    </submittedName>
</protein>